<proteinExistence type="inferred from homology"/>
<name>A0A072PG08_9EURO</name>
<evidence type="ECO:0000259" key="5">
    <source>
        <dbReference type="PROSITE" id="PS51891"/>
    </source>
</evidence>
<organism evidence="6 7">
    <name type="scientific">Exophiala aquamarina CBS 119918</name>
    <dbReference type="NCBI Taxonomy" id="1182545"/>
    <lineage>
        <taxon>Eukaryota</taxon>
        <taxon>Fungi</taxon>
        <taxon>Dikarya</taxon>
        <taxon>Ascomycota</taxon>
        <taxon>Pezizomycotina</taxon>
        <taxon>Eurotiomycetes</taxon>
        <taxon>Chaetothyriomycetidae</taxon>
        <taxon>Chaetothyriales</taxon>
        <taxon>Herpotrichiellaceae</taxon>
        <taxon>Exophiala</taxon>
    </lineage>
</organism>
<dbReference type="AlphaFoldDB" id="A0A072PG08"/>
<dbReference type="GO" id="GO:0046872">
    <property type="term" value="F:metal ion binding"/>
    <property type="evidence" value="ECO:0007669"/>
    <property type="project" value="UniProtKB-KW"/>
</dbReference>
<gene>
    <name evidence="6" type="ORF">A1O9_06134</name>
</gene>
<dbReference type="InterPro" id="IPR011057">
    <property type="entry name" value="Mss4-like_sf"/>
</dbReference>
<dbReference type="PANTHER" id="PTHR33337:SF30">
    <property type="entry name" value="DUF636 DOMAIN PROTEIN (AFU_ORTHOLOGUE AFUA_1G03180)"/>
    <property type="match status" value="1"/>
</dbReference>
<feature type="domain" description="CENP-V/GFA" evidence="5">
    <location>
        <begin position="2"/>
        <end position="117"/>
    </location>
</feature>
<dbReference type="STRING" id="1182545.A0A072PG08"/>
<dbReference type="Proteomes" id="UP000027920">
    <property type="component" value="Unassembled WGS sequence"/>
</dbReference>
<dbReference type="GeneID" id="25281051"/>
<sequence>MPSGSCWCGACAYSYSGEPALKALCHCTTCRKVSGSSNTTNYAIPGGNFTWEKGNPTKFAKEHESGMILTIYFCPHCGSTLYKEGSADMFKGLKLVQAGTLHDNNLLNSGFAAELYVSERASWLAKVDGAAEMATFTNDEKASL</sequence>
<dbReference type="Pfam" id="PF04828">
    <property type="entry name" value="GFA"/>
    <property type="match status" value="1"/>
</dbReference>
<dbReference type="RefSeq" id="XP_013260798.1">
    <property type="nucleotide sequence ID" value="XM_013405344.1"/>
</dbReference>
<dbReference type="GO" id="GO:0016846">
    <property type="term" value="F:carbon-sulfur lyase activity"/>
    <property type="evidence" value="ECO:0007669"/>
    <property type="project" value="InterPro"/>
</dbReference>
<keyword evidence="2" id="KW-0479">Metal-binding</keyword>
<dbReference type="SUPFAM" id="SSF51316">
    <property type="entry name" value="Mss4-like"/>
    <property type="match status" value="1"/>
</dbReference>
<dbReference type="PANTHER" id="PTHR33337">
    <property type="entry name" value="GFA DOMAIN-CONTAINING PROTEIN"/>
    <property type="match status" value="1"/>
</dbReference>
<evidence type="ECO:0000256" key="3">
    <source>
        <dbReference type="ARBA" id="ARBA00022833"/>
    </source>
</evidence>
<comment type="caution">
    <text evidence="6">The sequence shown here is derived from an EMBL/GenBank/DDBJ whole genome shotgun (WGS) entry which is preliminary data.</text>
</comment>
<protein>
    <recommendedName>
        <fullName evidence="5">CENP-V/GFA domain-containing protein</fullName>
    </recommendedName>
</protein>
<comment type="similarity">
    <text evidence="1">Belongs to the Gfa family.</text>
</comment>
<keyword evidence="4" id="KW-0456">Lyase</keyword>
<dbReference type="HOGENOM" id="CLU_055491_3_6_1"/>
<evidence type="ECO:0000256" key="2">
    <source>
        <dbReference type="ARBA" id="ARBA00022723"/>
    </source>
</evidence>
<evidence type="ECO:0000313" key="7">
    <source>
        <dbReference type="Proteomes" id="UP000027920"/>
    </source>
</evidence>
<reference evidence="6 7" key="1">
    <citation type="submission" date="2013-03" db="EMBL/GenBank/DDBJ databases">
        <title>The Genome Sequence of Exophiala aquamarina CBS 119918.</title>
        <authorList>
            <consortium name="The Broad Institute Genomics Platform"/>
            <person name="Cuomo C."/>
            <person name="de Hoog S."/>
            <person name="Gorbushina A."/>
            <person name="Walker B."/>
            <person name="Young S.K."/>
            <person name="Zeng Q."/>
            <person name="Gargeya S."/>
            <person name="Fitzgerald M."/>
            <person name="Haas B."/>
            <person name="Abouelleil A."/>
            <person name="Allen A.W."/>
            <person name="Alvarado L."/>
            <person name="Arachchi H.M."/>
            <person name="Berlin A.M."/>
            <person name="Chapman S.B."/>
            <person name="Gainer-Dewar J."/>
            <person name="Goldberg J."/>
            <person name="Griggs A."/>
            <person name="Gujja S."/>
            <person name="Hansen M."/>
            <person name="Howarth C."/>
            <person name="Imamovic A."/>
            <person name="Ireland A."/>
            <person name="Larimer J."/>
            <person name="McCowan C."/>
            <person name="Murphy C."/>
            <person name="Pearson M."/>
            <person name="Poon T.W."/>
            <person name="Priest M."/>
            <person name="Roberts A."/>
            <person name="Saif S."/>
            <person name="Shea T."/>
            <person name="Sisk P."/>
            <person name="Sykes S."/>
            <person name="Wortman J."/>
            <person name="Nusbaum C."/>
            <person name="Birren B."/>
        </authorList>
    </citation>
    <scope>NUCLEOTIDE SEQUENCE [LARGE SCALE GENOMIC DNA]</scope>
    <source>
        <strain evidence="6 7">CBS 119918</strain>
    </source>
</reference>
<keyword evidence="7" id="KW-1185">Reference proteome</keyword>
<dbReference type="OrthoDB" id="9985472at2759"/>
<dbReference type="VEuPathDB" id="FungiDB:A1O9_06134"/>
<accession>A0A072PG08</accession>
<dbReference type="PROSITE" id="PS51891">
    <property type="entry name" value="CENP_V_GFA"/>
    <property type="match status" value="1"/>
</dbReference>
<dbReference type="InterPro" id="IPR006913">
    <property type="entry name" value="CENP-V/GFA"/>
</dbReference>
<evidence type="ECO:0000256" key="4">
    <source>
        <dbReference type="ARBA" id="ARBA00023239"/>
    </source>
</evidence>
<dbReference type="Gene3D" id="3.90.1590.10">
    <property type="entry name" value="glutathione-dependent formaldehyde- activating enzyme (gfa)"/>
    <property type="match status" value="1"/>
</dbReference>
<keyword evidence="3" id="KW-0862">Zinc</keyword>
<dbReference type="EMBL" id="AMGV01000004">
    <property type="protein sequence ID" value="KEF58208.1"/>
    <property type="molecule type" value="Genomic_DNA"/>
</dbReference>
<evidence type="ECO:0000256" key="1">
    <source>
        <dbReference type="ARBA" id="ARBA00005495"/>
    </source>
</evidence>
<evidence type="ECO:0000313" key="6">
    <source>
        <dbReference type="EMBL" id="KEF58208.1"/>
    </source>
</evidence>